<comment type="caution">
    <text evidence="1">The sequence shown here is derived from an EMBL/GenBank/DDBJ whole genome shotgun (WGS) entry which is preliminary data.</text>
</comment>
<dbReference type="AlphaFoldDB" id="A0A0F8X083"/>
<organism evidence="1">
    <name type="scientific">marine sediment metagenome</name>
    <dbReference type="NCBI Taxonomy" id="412755"/>
    <lineage>
        <taxon>unclassified sequences</taxon>
        <taxon>metagenomes</taxon>
        <taxon>ecological metagenomes</taxon>
    </lineage>
</organism>
<evidence type="ECO:0000313" key="1">
    <source>
        <dbReference type="EMBL" id="KKK62497.1"/>
    </source>
</evidence>
<reference evidence="1" key="1">
    <citation type="journal article" date="2015" name="Nature">
        <title>Complex archaea that bridge the gap between prokaryotes and eukaryotes.</title>
        <authorList>
            <person name="Spang A."/>
            <person name="Saw J.H."/>
            <person name="Jorgensen S.L."/>
            <person name="Zaremba-Niedzwiedzka K."/>
            <person name="Martijn J."/>
            <person name="Lind A.E."/>
            <person name="van Eijk R."/>
            <person name="Schleper C."/>
            <person name="Guy L."/>
            <person name="Ettema T.J."/>
        </authorList>
    </citation>
    <scope>NUCLEOTIDE SEQUENCE</scope>
</reference>
<name>A0A0F8X083_9ZZZZ</name>
<feature type="non-terminal residue" evidence="1">
    <location>
        <position position="1"/>
    </location>
</feature>
<dbReference type="EMBL" id="LAZR01061964">
    <property type="protein sequence ID" value="KKK62497.1"/>
    <property type="molecule type" value="Genomic_DNA"/>
</dbReference>
<accession>A0A0F8X083</accession>
<gene>
    <name evidence="1" type="ORF">LCGC14_3003710</name>
</gene>
<proteinExistence type="predicted"/>
<protein>
    <submittedName>
        <fullName evidence="1">Uncharacterized protein</fullName>
    </submittedName>
</protein>
<sequence length="40" mass="4641">YVLHAAPMGIEKPPQPENQHDALADALWNREFYNRMFGNV</sequence>